<dbReference type="AlphaFoldDB" id="A0A138ZZM4"/>
<evidence type="ECO:0000259" key="2">
    <source>
        <dbReference type="PROSITE" id="PS50181"/>
    </source>
</evidence>
<dbReference type="PROSITE" id="PS50181">
    <property type="entry name" value="FBOX"/>
    <property type="match status" value="1"/>
</dbReference>
<evidence type="ECO:0000256" key="1">
    <source>
        <dbReference type="SAM" id="MobiDB-lite"/>
    </source>
</evidence>
<protein>
    <recommendedName>
        <fullName evidence="2">F-box domain-containing protein</fullName>
    </recommendedName>
</protein>
<evidence type="ECO:0000313" key="4">
    <source>
        <dbReference type="Proteomes" id="UP000070544"/>
    </source>
</evidence>
<feature type="compositionally biased region" description="Low complexity" evidence="1">
    <location>
        <begin position="266"/>
        <end position="277"/>
    </location>
</feature>
<dbReference type="EMBL" id="KQ965842">
    <property type="protein sequence ID" value="KXS09962.1"/>
    <property type="molecule type" value="Genomic_DNA"/>
</dbReference>
<keyword evidence="4" id="KW-1185">Reference proteome</keyword>
<gene>
    <name evidence="3" type="ORF">M427DRAFT_48866</name>
</gene>
<accession>A0A138ZZM4</accession>
<sequence>MSTFSGSKDVRTALLTNGRAIQGGNRLLHQRHRSLSDLPLELLHRIVRFLPPKTCFTILPRLSRRLDAAARTAIPEYSQGRLVVLCTLVLRQTGWWEAEMIKKNCQRLKNSLDTQTFLPVFEPSHVKNWTKRLEEFEVTLRIGKRDNDLIKLWPANLMPVIWQELGGKTDSLISPTDLLMILGGDLRLPDTAKLGLTEFANQHIDLTPVHMDARPNMLLSAANISPSPWKLVKSATLTYWNRFATSAMEDTIHRKSSKVNRGINRSSSLGTSESSTSNPIIELQRRYPFPEATNTILDWIPRALPNLECVVLRILLVVHYRAFATEPQSSHNALNHSLETIKALTAVVPLGCRVIVKEVDYRLKFTQGVTRSSQEKAKVELEEIDSERFPSLPDGWRN</sequence>
<evidence type="ECO:0000313" key="3">
    <source>
        <dbReference type="EMBL" id="KXS09962.1"/>
    </source>
</evidence>
<feature type="domain" description="F-box" evidence="2">
    <location>
        <begin position="32"/>
        <end position="80"/>
    </location>
</feature>
<dbReference type="Proteomes" id="UP000070544">
    <property type="component" value="Unassembled WGS sequence"/>
</dbReference>
<proteinExistence type="predicted"/>
<dbReference type="InterPro" id="IPR001810">
    <property type="entry name" value="F-box_dom"/>
</dbReference>
<feature type="region of interest" description="Disordered" evidence="1">
    <location>
        <begin position="258"/>
        <end position="277"/>
    </location>
</feature>
<organism evidence="3 4">
    <name type="scientific">Gonapodya prolifera (strain JEL478)</name>
    <name type="common">Monoblepharis prolifera</name>
    <dbReference type="NCBI Taxonomy" id="1344416"/>
    <lineage>
        <taxon>Eukaryota</taxon>
        <taxon>Fungi</taxon>
        <taxon>Fungi incertae sedis</taxon>
        <taxon>Chytridiomycota</taxon>
        <taxon>Chytridiomycota incertae sedis</taxon>
        <taxon>Monoblepharidomycetes</taxon>
        <taxon>Monoblepharidales</taxon>
        <taxon>Gonapodyaceae</taxon>
        <taxon>Gonapodya</taxon>
    </lineage>
</organism>
<name>A0A138ZZM4_GONPJ</name>
<reference evidence="3 4" key="1">
    <citation type="journal article" date="2015" name="Genome Biol. Evol.">
        <title>Phylogenomic analyses indicate that early fungi evolved digesting cell walls of algal ancestors of land plants.</title>
        <authorList>
            <person name="Chang Y."/>
            <person name="Wang S."/>
            <person name="Sekimoto S."/>
            <person name="Aerts A.L."/>
            <person name="Choi C."/>
            <person name="Clum A."/>
            <person name="LaButti K.M."/>
            <person name="Lindquist E.A."/>
            <person name="Yee Ngan C."/>
            <person name="Ohm R.A."/>
            <person name="Salamov A.A."/>
            <person name="Grigoriev I.V."/>
            <person name="Spatafora J.W."/>
            <person name="Berbee M.L."/>
        </authorList>
    </citation>
    <scope>NUCLEOTIDE SEQUENCE [LARGE SCALE GENOMIC DNA]</scope>
    <source>
        <strain evidence="3 4">JEL478</strain>
    </source>
</reference>